<sequence>MTVVLVDDVLHTGRSVRAALDGVMNWGRPEAIQLAVLVDRGHRELPIRADFVGKNIPTAKNEKIRVYLDVENQEDRVVLLKPAETISIL</sequence>
<dbReference type="InterPro" id="IPR000836">
    <property type="entry name" value="PRTase_dom"/>
</dbReference>
<feature type="domain" description="Phosphoribosyltransferase" evidence="1">
    <location>
        <begin position="1"/>
        <end position="66"/>
    </location>
</feature>
<reference evidence="2" key="1">
    <citation type="submission" date="2019-08" db="EMBL/GenBank/DDBJ databases">
        <authorList>
            <person name="Kucharzyk K."/>
            <person name="Murdoch R.W."/>
            <person name="Higgins S."/>
            <person name="Loffler F."/>
        </authorList>
    </citation>
    <scope>NUCLEOTIDE SEQUENCE</scope>
</reference>
<dbReference type="PANTHER" id="PTHR11608">
    <property type="entry name" value="BIFUNCTIONAL PROTEIN PYRR"/>
    <property type="match status" value="1"/>
</dbReference>
<evidence type="ECO:0000313" key="2">
    <source>
        <dbReference type="EMBL" id="MPN42732.1"/>
    </source>
</evidence>
<proteinExistence type="predicted"/>
<accession>A0A645HW94</accession>
<dbReference type="AlphaFoldDB" id="A0A645HW94"/>
<name>A0A645HW94_9ZZZZ</name>
<comment type="caution">
    <text evidence="2">The sequence shown here is derived from an EMBL/GenBank/DDBJ whole genome shotgun (WGS) entry which is preliminary data.</text>
</comment>
<gene>
    <name evidence="2" type="primary">pyrR_28</name>
    <name evidence="2" type="ORF">SDC9_190289</name>
</gene>
<organism evidence="2">
    <name type="scientific">bioreactor metagenome</name>
    <dbReference type="NCBI Taxonomy" id="1076179"/>
    <lineage>
        <taxon>unclassified sequences</taxon>
        <taxon>metagenomes</taxon>
        <taxon>ecological metagenomes</taxon>
    </lineage>
</organism>
<dbReference type="CDD" id="cd06223">
    <property type="entry name" value="PRTases_typeI"/>
    <property type="match status" value="1"/>
</dbReference>
<dbReference type="PANTHER" id="PTHR11608:SF0">
    <property type="entry name" value="BIFUNCTIONAL PROTEIN PYRR"/>
    <property type="match status" value="1"/>
</dbReference>
<protein>
    <submittedName>
        <fullName evidence="2">Bifunctional protein PyrR</fullName>
    </submittedName>
</protein>
<evidence type="ECO:0000259" key="1">
    <source>
        <dbReference type="Pfam" id="PF00156"/>
    </source>
</evidence>
<dbReference type="InterPro" id="IPR029057">
    <property type="entry name" value="PRTase-like"/>
</dbReference>
<dbReference type="InterPro" id="IPR050137">
    <property type="entry name" value="PyrR_bifunctional"/>
</dbReference>
<dbReference type="Pfam" id="PF00156">
    <property type="entry name" value="Pribosyltran"/>
    <property type="match status" value="1"/>
</dbReference>
<dbReference type="EMBL" id="VSSQ01100679">
    <property type="protein sequence ID" value="MPN42732.1"/>
    <property type="molecule type" value="Genomic_DNA"/>
</dbReference>
<dbReference type="SUPFAM" id="SSF53271">
    <property type="entry name" value="PRTase-like"/>
    <property type="match status" value="1"/>
</dbReference>
<dbReference type="Gene3D" id="3.40.50.2020">
    <property type="match status" value="1"/>
</dbReference>